<evidence type="ECO:0000313" key="3">
    <source>
        <dbReference type="Proteomes" id="UP000199385"/>
    </source>
</evidence>
<protein>
    <submittedName>
        <fullName evidence="2">Uncharacterized protein</fullName>
    </submittedName>
</protein>
<feature type="region of interest" description="Disordered" evidence="1">
    <location>
        <begin position="1"/>
        <end position="20"/>
    </location>
</feature>
<keyword evidence="3" id="KW-1185">Reference proteome</keyword>
<organism evidence="2 3">
    <name type="scientific">Micromonospora auratinigra</name>
    <dbReference type="NCBI Taxonomy" id="261654"/>
    <lineage>
        <taxon>Bacteria</taxon>
        <taxon>Bacillati</taxon>
        <taxon>Actinomycetota</taxon>
        <taxon>Actinomycetes</taxon>
        <taxon>Micromonosporales</taxon>
        <taxon>Micromonosporaceae</taxon>
        <taxon>Micromonospora</taxon>
    </lineage>
</organism>
<evidence type="ECO:0000313" key="2">
    <source>
        <dbReference type="EMBL" id="SBT52451.1"/>
    </source>
</evidence>
<accession>A0A1A9A8M1</accession>
<name>A0A1A9A8M1_9ACTN</name>
<dbReference type="PATRIC" id="fig|261654.4.peg.5716"/>
<reference evidence="3" key="1">
    <citation type="submission" date="2016-06" db="EMBL/GenBank/DDBJ databases">
        <authorList>
            <person name="Varghese N."/>
            <person name="Submissions Spin"/>
        </authorList>
    </citation>
    <scope>NUCLEOTIDE SEQUENCE [LARGE SCALE GENOMIC DNA]</scope>
    <source>
        <strain evidence="3">DSM 44815</strain>
    </source>
</reference>
<evidence type="ECO:0000256" key="1">
    <source>
        <dbReference type="SAM" id="MobiDB-lite"/>
    </source>
</evidence>
<gene>
    <name evidence="2" type="ORF">GA0070611_5642</name>
</gene>
<sequence>MGPPEIAAAATDQSTGRPMRSTTDFRAWVDRVDPRELAEPFTYVVDVDGVLRLAPRHSEHVACAGGGPVLAAGEVTFVRRTGGAAVVEVTNQSTGYCPEPSCWPAVAEALDRAGLDRPGGFTAEFVFRCCPRCAELNVVKEAVFVCAMCGDDLPASWNLGAPA</sequence>
<dbReference type="Proteomes" id="UP000199385">
    <property type="component" value="Chromosome I"/>
</dbReference>
<feature type="compositionally biased region" description="Polar residues" evidence="1">
    <location>
        <begin position="11"/>
        <end position="20"/>
    </location>
</feature>
<proteinExistence type="predicted"/>
<dbReference type="EMBL" id="LT594323">
    <property type="protein sequence ID" value="SBT52451.1"/>
    <property type="molecule type" value="Genomic_DNA"/>
</dbReference>
<dbReference type="STRING" id="261654.GA0070611_5642"/>
<dbReference type="AlphaFoldDB" id="A0A1A9A8M1"/>